<accession>A0ABQ5XMQ2</accession>
<evidence type="ECO:0000313" key="2">
    <source>
        <dbReference type="Proteomes" id="UP001156670"/>
    </source>
</evidence>
<gene>
    <name evidence="1" type="ORF">GCM10007901_07860</name>
</gene>
<evidence type="ECO:0008006" key="3">
    <source>
        <dbReference type="Google" id="ProtNLM"/>
    </source>
</evidence>
<comment type="caution">
    <text evidence="1">The sequence shown here is derived from an EMBL/GenBank/DDBJ whole genome shotgun (WGS) entry which is preliminary data.</text>
</comment>
<name>A0ABQ5XMQ2_9GAMM</name>
<reference evidence="2" key="1">
    <citation type="journal article" date="2019" name="Int. J. Syst. Evol. Microbiol.">
        <title>The Global Catalogue of Microorganisms (GCM) 10K type strain sequencing project: providing services to taxonomists for standard genome sequencing and annotation.</title>
        <authorList>
            <consortium name="The Broad Institute Genomics Platform"/>
            <consortium name="The Broad Institute Genome Sequencing Center for Infectious Disease"/>
            <person name="Wu L."/>
            <person name="Ma J."/>
        </authorList>
    </citation>
    <scope>NUCLEOTIDE SEQUENCE [LARGE SCALE GENOMIC DNA]</scope>
    <source>
        <strain evidence="2">NBRC 111980</strain>
    </source>
</reference>
<proteinExistence type="predicted"/>
<sequence>MLLVLAEAGSLAGFTPGSFMPGGGGAGAKCGVADEEDEVCAKADGAARSERASKQAACFMTGDLVGGLKHNSGRFARQ</sequence>
<organism evidence="1 2">
    <name type="scientific">Dyella acidisoli</name>
    <dbReference type="NCBI Taxonomy" id="1867834"/>
    <lineage>
        <taxon>Bacteria</taxon>
        <taxon>Pseudomonadati</taxon>
        <taxon>Pseudomonadota</taxon>
        <taxon>Gammaproteobacteria</taxon>
        <taxon>Lysobacterales</taxon>
        <taxon>Rhodanobacteraceae</taxon>
        <taxon>Dyella</taxon>
    </lineage>
</organism>
<dbReference type="EMBL" id="BSOB01000006">
    <property type="protein sequence ID" value="GLQ91836.1"/>
    <property type="molecule type" value="Genomic_DNA"/>
</dbReference>
<evidence type="ECO:0000313" key="1">
    <source>
        <dbReference type="EMBL" id="GLQ91836.1"/>
    </source>
</evidence>
<protein>
    <recommendedName>
        <fullName evidence="3">Secreted protein</fullName>
    </recommendedName>
</protein>
<dbReference type="Proteomes" id="UP001156670">
    <property type="component" value="Unassembled WGS sequence"/>
</dbReference>
<keyword evidence="2" id="KW-1185">Reference proteome</keyword>